<feature type="chain" id="PRO_5043876021" evidence="1">
    <location>
        <begin position="21"/>
        <end position="79"/>
    </location>
</feature>
<accession>A0AAV4G1R8</accession>
<evidence type="ECO:0000313" key="2">
    <source>
        <dbReference type="EMBL" id="GFR79543.1"/>
    </source>
</evidence>
<feature type="signal peptide" evidence="1">
    <location>
        <begin position="1"/>
        <end position="20"/>
    </location>
</feature>
<gene>
    <name evidence="2" type="ORF">ElyMa_005878000</name>
</gene>
<sequence length="79" mass="8932">MGKILIVFCILCAALPLVFSQNQNTNVFDPFGLLSLFGPVTGTTDPNANALNNLFGLYFLDEYADIDAFDLFKRKRRRR</sequence>
<evidence type="ECO:0000256" key="1">
    <source>
        <dbReference type="SAM" id="SignalP"/>
    </source>
</evidence>
<evidence type="ECO:0000313" key="3">
    <source>
        <dbReference type="Proteomes" id="UP000762676"/>
    </source>
</evidence>
<name>A0AAV4G1R8_9GAST</name>
<dbReference type="EMBL" id="BMAT01011802">
    <property type="protein sequence ID" value="GFR79543.1"/>
    <property type="molecule type" value="Genomic_DNA"/>
</dbReference>
<organism evidence="2 3">
    <name type="scientific">Elysia marginata</name>
    <dbReference type="NCBI Taxonomy" id="1093978"/>
    <lineage>
        <taxon>Eukaryota</taxon>
        <taxon>Metazoa</taxon>
        <taxon>Spiralia</taxon>
        <taxon>Lophotrochozoa</taxon>
        <taxon>Mollusca</taxon>
        <taxon>Gastropoda</taxon>
        <taxon>Heterobranchia</taxon>
        <taxon>Euthyneura</taxon>
        <taxon>Panpulmonata</taxon>
        <taxon>Sacoglossa</taxon>
        <taxon>Placobranchoidea</taxon>
        <taxon>Plakobranchidae</taxon>
        <taxon>Elysia</taxon>
    </lineage>
</organism>
<comment type="caution">
    <text evidence="2">The sequence shown here is derived from an EMBL/GenBank/DDBJ whole genome shotgun (WGS) entry which is preliminary data.</text>
</comment>
<keyword evidence="1" id="KW-0732">Signal</keyword>
<proteinExistence type="predicted"/>
<protein>
    <submittedName>
        <fullName evidence="2">Uncharacterized protein</fullName>
    </submittedName>
</protein>
<dbReference type="Proteomes" id="UP000762676">
    <property type="component" value="Unassembled WGS sequence"/>
</dbReference>
<reference evidence="2 3" key="1">
    <citation type="journal article" date="2021" name="Elife">
        <title>Chloroplast acquisition without the gene transfer in kleptoplastic sea slugs, Plakobranchus ocellatus.</title>
        <authorList>
            <person name="Maeda T."/>
            <person name="Takahashi S."/>
            <person name="Yoshida T."/>
            <person name="Shimamura S."/>
            <person name="Takaki Y."/>
            <person name="Nagai Y."/>
            <person name="Toyoda A."/>
            <person name="Suzuki Y."/>
            <person name="Arimoto A."/>
            <person name="Ishii H."/>
            <person name="Satoh N."/>
            <person name="Nishiyama T."/>
            <person name="Hasebe M."/>
            <person name="Maruyama T."/>
            <person name="Minagawa J."/>
            <person name="Obokata J."/>
            <person name="Shigenobu S."/>
        </authorList>
    </citation>
    <scope>NUCLEOTIDE SEQUENCE [LARGE SCALE GENOMIC DNA]</scope>
</reference>
<dbReference type="AlphaFoldDB" id="A0AAV4G1R8"/>
<keyword evidence="3" id="KW-1185">Reference proteome</keyword>